<dbReference type="PANTHER" id="PTHR47545">
    <property type="entry name" value="MULTIFUNCTIONAL CCA PROTEIN"/>
    <property type="match status" value="1"/>
</dbReference>
<evidence type="ECO:0000256" key="9">
    <source>
        <dbReference type="ARBA" id="ARBA00022840"/>
    </source>
</evidence>
<dbReference type="InterPro" id="IPR012006">
    <property type="entry name" value="CCA_bact"/>
</dbReference>
<evidence type="ECO:0000313" key="15">
    <source>
        <dbReference type="Proteomes" id="UP000254771"/>
    </source>
</evidence>
<keyword evidence="7 12" id="KW-0692">RNA repair</keyword>
<feature type="binding site" evidence="12">
    <location>
        <position position="8"/>
    </location>
    <ligand>
        <name>CTP</name>
        <dbReference type="ChEBI" id="CHEBI:37563"/>
    </ligand>
</feature>
<evidence type="ECO:0000256" key="10">
    <source>
        <dbReference type="ARBA" id="ARBA00022842"/>
    </source>
</evidence>
<dbReference type="PIRSF" id="PIRSF000813">
    <property type="entry name" value="CCA_bact"/>
    <property type="match status" value="1"/>
</dbReference>
<dbReference type="CDD" id="cd05398">
    <property type="entry name" value="NT_ClassII-CCAase"/>
    <property type="match status" value="1"/>
</dbReference>
<evidence type="ECO:0000256" key="4">
    <source>
        <dbReference type="ARBA" id="ARBA00022695"/>
    </source>
</evidence>
<dbReference type="SUPFAM" id="SSF81891">
    <property type="entry name" value="Poly A polymerase C-terminal region-like"/>
    <property type="match status" value="1"/>
</dbReference>
<evidence type="ECO:0000256" key="8">
    <source>
        <dbReference type="ARBA" id="ARBA00022801"/>
    </source>
</evidence>
<dbReference type="GO" id="GO:0001680">
    <property type="term" value="P:tRNA 3'-terminal CCA addition"/>
    <property type="evidence" value="ECO:0007669"/>
    <property type="project" value="UniProtKB-UniRule"/>
</dbReference>
<keyword evidence="10 12" id="KW-0460">Magnesium</keyword>
<evidence type="ECO:0000256" key="12">
    <source>
        <dbReference type="HAMAP-Rule" id="MF_01261"/>
    </source>
</evidence>
<dbReference type="Pfam" id="PF01743">
    <property type="entry name" value="PolyA_pol"/>
    <property type="match status" value="1"/>
</dbReference>
<comment type="subunit">
    <text evidence="12">Monomer. Can also form homodimers and oligomers.</text>
</comment>
<keyword evidence="2 12" id="KW-0808">Transferase</keyword>
<evidence type="ECO:0000256" key="2">
    <source>
        <dbReference type="ARBA" id="ARBA00022679"/>
    </source>
</evidence>
<dbReference type="GO" id="GO:0004112">
    <property type="term" value="F:cyclic-nucleotide phosphodiesterase activity"/>
    <property type="evidence" value="ECO:0007669"/>
    <property type="project" value="UniProtKB-UniRule"/>
</dbReference>
<dbReference type="InterPro" id="IPR006674">
    <property type="entry name" value="HD_domain"/>
</dbReference>
<keyword evidence="9 12" id="KW-0067">ATP-binding</keyword>
<dbReference type="Pfam" id="PF12627">
    <property type="entry name" value="PolyA_pol_RNAbd"/>
    <property type="match status" value="1"/>
</dbReference>
<gene>
    <name evidence="12" type="primary">cca</name>
    <name evidence="14" type="ORF">DIZ78_18240</name>
</gene>
<feature type="binding site" evidence="12">
    <location>
        <position position="140"/>
    </location>
    <ligand>
        <name>ATP</name>
        <dbReference type="ChEBI" id="CHEBI:30616"/>
    </ligand>
</feature>
<feature type="domain" description="HD" evidence="13">
    <location>
        <begin position="228"/>
        <end position="329"/>
    </location>
</feature>
<feature type="binding site" evidence="12">
    <location>
        <position position="21"/>
    </location>
    <ligand>
        <name>Mg(2+)</name>
        <dbReference type="ChEBI" id="CHEBI:18420"/>
    </ligand>
</feature>
<dbReference type="EC" id="2.7.7.72" evidence="12"/>
<comment type="similarity">
    <text evidence="12">Belongs to the tRNA nucleotidyltransferase/poly(A) polymerase family. Bacterial CCA-adding enzyme type 1 subfamily.</text>
</comment>
<keyword evidence="15" id="KW-1185">Reference proteome</keyword>
<dbReference type="GO" id="GO:0000049">
    <property type="term" value="F:tRNA binding"/>
    <property type="evidence" value="ECO:0007669"/>
    <property type="project" value="UniProtKB-UniRule"/>
</dbReference>
<sequence>MEVYLVGGALRDRLLGLPVVERDYVVVGATPQMMLERGFKQVGKDFPVFLHPQTSEEYALARTLRNPVSGSRFPEPHAAPDVTLKEDLARRDLTINAIAESETGEIFDPFQGRRDLQAKCLRHVSPAFSEDPARVLRVARFMAKYCDLGFQIAPETLSLMREISAAGSLETVAPERVWQELEKALLLPNPNLFIETLRQCGALASLFPELDCLWGVPQPPKWHPEIDTGLHTLMALAMAARLSDDPLVRFAALTHDLGKGNTSAEILPSHHGHEGRGARIIRLLCERLRVPTHYRLLAERCATYHGHIHRLDDLRPGTVLKVLEGLDAFRQPENVARFLLVCEADYRGRGGFEERPYPQASRFNDLFHAATQIDKGELKRMKPGKAVGEAIRVLRLEAIKAVM</sequence>
<keyword evidence="11 12" id="KW-0694">RNA-binding</keyword>
<dbReference type="CDD" id="cd00077">
    <property type="entry name" value="HDc"/>
    <property type="match status" value="1"/>
</dbReference>
<dbReference type="InterPro" id="IPR043519">
    <property type="entry name" value="NT_sf"/>
</dbReference>
<keyword evidence="6 12" id="KW-0547">Nucleotide-binding</keyword>
<evidence type="ECO:0000313" key="14">
    <source>
        <dbReference type="EMBL" id="RDH80993.1"/>
    </source>
</evidence>
<comment type="domain">
    <text evidence="12">Comprises two domains: an N-terminal domain containing the nucleotidyltransferase activity and a C-terminal HD domain associated with both phosphodiesterase and phosphatase activities.</text>
</comment>
<dbReference type="EC" id="3.1.4.-" evidence="12"/>
<feature type="binding site" evidence="12">
    <location>
        <position position="91"/>
    </location>
    <ligand>
        <name>CTP</name>
        <dbReference type="ChEBI" id="CHEBI:37563"/>
    </ligand>
</feature>
<dbReference type="InterPro" id="IPR032828">
    <property type="entry name" value="PolyA_RNA-bd"/>
</dbReference>
<protein>
    <recommendedName>
        <fullName evidence="12">Multifunctional CCA protein</fullName>
    </recommendedName>
    <domain>
        <recommendedName>
            <fullName evidence="12">CCA-adding enzyme</fullName>
            <ecNumber evidence="12">2.7.7.72</ecNumber>
        </recommendedName>
        <alternativeName>
            <fullName evidence="12">CCA tRNA nucleotidyltransferase</fullName>
        </alternativeName>
        <alternativeName>
            <fullName evidence="12">tRNA CCA-pyrophosphorylase</fullName>
        </alternativeName>
        <alternativeName>
            <fullName evidence="12">tRNA adenylyl-/cytidylyl-transferase</fullName>
        </alternativeName>
        <alternativeName>
            <fullName evidence="12">tRNA nucleotidyltransferase</fullName>
        </alternativeName>
        <alternativeName>
            <fullName evidence="12">tRNA-NT</fullName>
        </alternativeName>
    </domain>
    <domain>
        <recommendedName>
            <fullName evidence="12">2'-nucleotidase</fullName>
            <ecNumber evidence="12">3.1.3.-</ecNumber>
        </recommendedName>
    </domain>
    <domain>
        <recommendedName>
            <fullName evidence="12">2',3'-cyclic phosphodiesterase</fullName>
            <ecNumber evidence="12">3.1.4.-</ecNumber>
        </recommendedName>
    </domain>
    <domain>
        <recommendedName>
            <fullName evidence="12">Phosphatase</fullName>
        </recommendedName>
    </domain>
</protein>
<comment type="catalytic activity">
    <reaction evidence="12">
        <text>a tRNA with a 3' CCA end + 2 CTP + ATP = a tRNA with a 3' CCACCA end + 3 diphosphate</text>
        <dbReference type="Rhea" id="RHEA:76235"/>
        <dbReference type="Rhea" id="RHEA-COMP:10468"/>
        <dbReference type="Rhea" id="RHEA-COMP:18655"/>
        <dbReference type="ChEBI" id="CHEBI:30616"/>
        <dbReference type="ChEBI" id="CHEBI:33019"/>
        <dbReference type="ChEBI" id="CHEBI:37563"/>
        <dbReference type="ChEBI" id="CHEBI:83071"/>
        <dbReference type="ChEBI" id="CHEBI:195187"/>
    </reaction>
</comment>
<keyword evidence="1 12" id="KW-0533">Nickel</keyword>
<feature type="binding site" evidence="12">
    <location>
        <position position="140"/>
    </location>
    <ligand>
        <name>CTP</name>
        <dbReference type="ChEBI" id="CHEBI:37563"/>
    </ligand>
</feature>
<comment type="catalytic activity">
    <reaction evidence="12">
        <text>a tRNA precursor + 2 CTP + ATP = a tRNA with a 3' CCA end + 3 diphosphate</text>
        <dbReference type="Rhea" id="RHEA:14433"/>
        <dbReference type="Rhea" id="RHEA-COMP:10465"/>
        <dbReference type="Rhea" id="RHEA-COMP:10468"/>
        <dbReference type="ChEBI" id="CHEBI:30616"/>
        <dbReference type="ChEBI" id="CHEBI:33019"/>
        <dbReference type="ChEBI" id="CHEBI:37563"/>
        <dbReference type="ChEBI" id="CHEBI:74896"/>
        <dbReference type="ChEBI" id="CHEBI:83071"/>
        <dbReference type="EC" id="2.7.7.72"/>
    </reaction>
</comment>
<feature type="binding site" evidence="12">
    <location>
        <position position="11"/>
    </location>
    <ligand>
        <name>CTP</name>
        <dbReference type="ChEBI" id="CHEBI:37563"/>
    </ligand>
</feature>
<dbReference type="NCBIfam" id="NF008137">
    <property type="entry name" value="PRK10885.1"/>
    <property type="match status" value="1"/>
</dbReference>
<dbReference type="Gene3D" id="3.30.460.10">
    <property type="entry name" value="Beta Polymerase, domain 2"/>
    <property type="match status" value="1"/>
</dbReference>
<keyword evidence="3 12" id="KW-0819">tRNA processing</keyword>
<dbReference type="GO" id="GO:0005524">
    <property type="term" value="F:ATP binding"/>
    <property type="evidence" value="ECO:0007669"/>
    <property type="project" value="UniProtKB-UniRule"/>
</dbReference>
<keyword evidence="12" id="KW-0511">Multifunctional enzyme</keyword>
<keyword evidence="4 12" id="KW-0548">Nucleotidyltransferase</keyword>
<comment type="function">
    <text evidence="12">Catalyzes the addition and repair of the essential 3'-terminal CCA sequence in tRNAs without using a nucleic acid template. Adds these three nucleotides in the order of C, C, and A to the tRNA nucleotide-73, using CTP and ATP as substrates and producing inorganic pyrophosphate. tRNA 3'-terminal CCA addition is required both for tRNA processing and repair. Also involved in tRNA surveillance by mediating tandem CCA addition to generate a CCACCA at the 3' terminus of unstable tRNAs. While stable tRNAs receive only 3'-terminal CCA, unstable tRNAs are marked with CCACCA and rapidly degraded.</text>
</comment>
<dbReference type="GO" id="GO:0042245">
    <property type="term" value="P:RNA repair"/>
    <property type="evidence" value="ECO:0007669"/>
    <property type="project" value="UniProtKB-KW"/>
</dbReference>
<comment type="caution">
    <text evidence="14">The sequence shown here is derived from an EMBL/GenBank/DDBJ whole genome shotgun (WGS) entry which is preliminary data.</text>
</comment>
<dbReference type="GO" id="GO:0004810">
    <property type="term" value="F:CCA tRNA nucleotidyltransferase activity"/>
    <property type="evidence" value="ECO:0007669"/>
    <property type="project" value="UniProtKB-UniRule"/>
</dbReference>
<dbReference type="HAMAP" id="MF_01261">
    <property type="entry name" value="CCA_bact_type1"/>
    <property type="match status" value="1"/>
</dbReference>
<keyword evidence="8 12" id="KW-0378">Hydrolase</keyword>
<dbReference type="InterPro" id="IPR050124">
    <property type="entry name" value="tRNA_CCA-adding_enzyme"/>
</dbReference>
<feature type="binding site" evidence="12">
    <location>
        <position position="137"/>
    </location>
    <ligand>
        <name>ATP</name>
        <dbReference type="ChEBI" id="CHEBI:30616"/>
    </ligand>
</feature>
<comment type="cofactor">
    <cofactor evidence="12">
        <name>Mg(2+)</name>
        <dbReference type="ChEBI" id="CHEBI:18420"/>
    </cofactor>
    <text evidence="12">Magnesium is required for nucleotidyltransferase activity.</text>
</comment>
<evidence type="ECO:0000256" key="6">
    <source>
        <dbReference type="ARBA" id="ARBA00022741"/>
    </source>
</evidence>
<feature type="binding site" evidence="12">
    <location>
        <position position="23"/>
    </location>
    <ligand>
        <name>Mg(2+)</name>
        <dbReference type="ChEBI" id="CHEBI:18420"/>
    </ligand>
</feature>
<feature type="binding site" evidence="12">
    <location>
        <position position="91"/>
    </location>
    <ligand>
        <name>ATP</name>
        <dbReference type="ChEBI" id="CHEBI:30616"/>
    </ligand>
</feature>
<dbReference type="InterPro" id="IPR003607">
    <property type="entry name" value="HD/PDEase_dom"/>
</dbReference>
<keyword evidence="5 12" id="KW-0479">Metal-binding</keyword>
<organism evidence="14 15">
    <name type="scientific">endosymbiont of Escarpia spicata</name>
    <dbReference type="NCBI Taxonomy" id="2200908"/>
    <lineage>
        <taxon>Bacteria</taxon>
        <taxon>Pseudomonadati</taxon>
        <taxon>Pseudomonadota</taxon>
        <taxon>Gammaproteobacteria</taxon>
        <taxon>sulfur-oxidizing symbionts</taxon>
    </lineage>
</organism>
<evidence type="ECO:0000256" key="1">
    <source>
        <dbReference type="ARBA" id="ARBA00022596"/>
    </source>
</evidence>
<dbReference type="InterPro" id="IPR002646">
    <property type="entry name" value="PolA_pol_head_dom"/>
</dbReference>
<accession>A0A370D7R9</accession>
<evidence type="ECO:0000256" key="5">
    <source>
        <dbReference type="ARBA" id="ARBA00022723"/>
    </source>
</evidence>
<dbReference type="Gene3D" id="1.10.3090.10">
    <property type="entry name" value="cca-adding enzyme, domain 2"/>
    <property type="match status" value="1"/>
</dbReference>
<dbReference type="SUPFAM" id="SSF81301">
    <property type="entry name" value="Nucleotidyltransferase"/>
    <property type="match status" value="1"/>
</dbReference>
<dbReference type="EMBL" id="QFXE01000023">
    <property type="protein sequence ID" value="RDH80993.1"/>
    <property type="molecule type" value="Genomic_DNA"/>
</dbReference>
<dbReference type="GO" id="GO:0016791">
    <property type="term" value="F:phosphatase activity"/>
    <property type="evidence" value="ECO:0007669"/>
    <property type="project" value="UniProtKB-UniRule"/>
</dbReference>
<name>A0A370D7R9_9GAMM</name>
<comment type="miscellaneous">
    <text evidence="12">A single active site specifically recognizes both ATP and CTP and is responsible for their addition.</text>
</comment>
<feature type="binding site" evidence="12">
    <location>
        <position position="137"/>
    </location>
    <ligand>
        <name>CTP</name>
        <dbReference type="ChEBI" id="CHEBI:37563"/>
    </ligand>
</feature>
<evidence type="ECO:0000256" key="3">
    <source>
        <dbReference type="ARBA" id="ARBA00022694"/>
    </source>
</evidence>
<dbReference type="AlphaFoldDB" id="A0A370D7R9"/>
<dbReference type="GO" id="GO:0000287">
    <property type="term" value="F:magnesium ion binding"/>
    <property type="evidence" value="ECO:0007669"/>
    <property type="project" value="UniProtKB-UniRule"/>
</dbReference>
<comment type="cofactor">
    <cofactor evidence="12">
        <name>Ni(2+)</name>
        <dbReference type="ChEBI" id="CHEBI:49786"/>
    </cofactor>
    <text evidence="12">Nickel for phosphatase activity.</text>
</comment>
<evidence type="ECO:0000256" key="11">
    <source>
        <dbReference type="ARBA" id="ARBA00022884"/>
    </source>
</evidence>
<dbReference type="Proteomes" id="UP000254771">
    <property type="component" value="Unassembled WGS sequence"/>
</dbReference>
<feature type="binding site" evidence="12">
    <location>
        <position position="11"/>
    </location>
    <ligand>
        <name>ATP</name>
        <dbReference type="ChEBI" id="CHEBI:30616"/>
    </ligand>
</feature>
<dbReference type="Pfam" id="PF01966">
    <property type="entry name" value="HD"/>
    <property type="match status" value="1"/>
</dbReference>
<feature type="binding site" evidence="12">
    <location>
        <position position="8"/>
    </location>
    <ligand>
        <name>ATP</name>
        <dbReference type="ChEBI" id="CHEBI:30616"/>
    </ligand>
</feature>
<reference evidence="14 15" key="1">
    <citation type="journal article" date="2018" name="ISME J.">
        <title>Endosymbiont genomes yield clues of tubeworm success.</title>
        <authorList>
            <person name="Li Y."/>
            <person name="Liles M.R."/>
            <person name="Halanych K.M."/>
        </authorList>
    </citation>
    <scope>NUCLEOTIDE SEQUENCE [LARGE SCALE GENOMIC DNA]</scope>
    <source>
        <strain evidence="14">A1462</strain>
    </source>
</reference>
<dbReference type="PROSITE" id="PS51831">
    <property type="entry name" value="HD"/>
    <property type="match status" value="1"/>
</dbReference>
<dbReference type="EC" id="3.1.3.-" evidence="12"/>
<dbReference type="GO" id="GO:0160016">
    <property type="term" value="F:CCACCA tRNA nucleotidyltransferase activity"/>
    <property type="evidence" value="ECO:0007669"/>
    <property type="project" value="RHEA"/>
</dbReference>
<dbReference type="PANTHER" id="PTHR47545:SF1">
    <property type="entry name" value="MULTIFUNCTIONAL CCA PROTEIN"/>
    <property type="match status" value="1"/>
</dbReference>
<evidence type="ECO:0000259" key="13">
    <source>
        <dbReference type="PROSITE" id="PS51831"/>
    </source>
</evidence>
<proteinExistence type="inferred from homology"/>
<evidence type="ECO:0000256" key="7">
    <source>
        <dbReference type="ARBA" id="ARBA00022800"/>
    </source>
</evidence>